<dbReference type="OrthoDB" id="12714at2"/>
<gene>
    <name evidence="2" type="ordered locus">Geob_1573</name>
</gene>
<dbReference type="InterPro" id="IPR018710">
    <property type="entry name" value="DUF2232"/>
</dbReference>
<evidence type="ECO:0000313" key="3">
    <source>
        <dbReference type="Proteomes" id="UP000007721"/>
    </source>
</evidence>
<protein>
    <submittedName>
        <fullName evidence="2">Membrane protein DUF2232, putative</fullName>
    </submittedName>
</protein>
<dbReference type="EMBL" id="CP001390">
    <property type="protein sequence ID" value="ACM19931.1"/>
    <property type="molecule type" value="Genomic_DNA"/>
</dbReference>
<dbReference type="Proteomes" id="UP000007721">
    <property type="component" value="Chromosome"/>
</dbReference>
<proteinExistence type="predicted"/>
<reference evidence="2 3" key="1">
    <citation type="submission" date="2009-01" db="EMBL/GenBank/DDBJ databases">
        <title>Complete sequence of Geobacter sp. FRC-32.</title>
        <authorList>
            <consortium name="US DOE Joint Genome Institute"/>
            <person name="Lucas S."/>
            <person name="Copeland A."/>
            <person name="Lapidus A."/>
            <person name="Glavina del Rio T."/>
            <person name="Dalin E."/>
            <person name="Tice H."/>
            <person name="Bruce D."/>
            <person name="Goodwin L."/>
            <person name="Pitluck S."/>
            <person name="Saunders E."/>
            <person name="Brettin T."/>
            <person name="Detter J.C."/>
            <person name="Han C."/>
            <person name="Larimer F."/>
            <person name="Land M."/>
            <person name="Hauser L."/>
            <person name="Kyrpides N."/>
            <person name="Ovchinnikova G."/>
            <person name="Kostka J."/>
            <person name="Richardson P."/>
        </authorList>
    </citation>
    <scope>NUCLEOTIDE SEQUENCE [LARGE SCALE GENOMIC DNA]</scope>
    <source>
        <strain evidence="3">DSM 22248 / JCM 15807 / FRC-32</strain>
    </source>
</reference>
<evidence type="ECO:0000256" key="1">
    <source>
        <dbReference type="SAM" id="Phobius"/>
    </source>
</evidence>
<dbReference type="HOGENOM" id="CLU_068641_1_0_7"/>
<feature type="transmembrane region" description="Helical" evidence="1">
    <location>
        <begin position="175"/>
        <end position="195"/>
    </location>
</feature>
<dbReference type="PANTHER" id="PTHR41324:SF1">
    <property type="entry name" value="DUF2232 DOMAIN-CONTAINING PROTEIN"/>
    <property type="match status" value="1"/>
</dbReference>
<dbReference type="PANTHER" id="PTHR41324">
    <property type="entry name" value="MEMBRANE PROTEIN-RELATED"/>
    <property type="match status" value="1"/>
</dbReference>
<evidence type="ECO:0000313" key="2">
    <source>
        <dbReference type="EMBL" id="ACM19931.1"/>
    </source>
</evidence>
<organism evidence="2 3">
    <name type="scientific">Geotalea daltonii (strain DSM 22248 / JCM 15807 / FRC-32)</name>
    <name type="common">Geobacter daltonii</name>
    <dbReference type="NCBI Taxonomy" id="316067"/>
    <lineage>
        <taxon>Bacteria</taxon>
        <taxon>Pseudomonadati</taxon>
        <taxon>Thermodesulfobacteriota</taxon>
        <taxon>Desulfuromonadia</taxon>
        <taxon>Geobacterales</taxon>
        <taxon>Geobacteraceae</taxon>
        <taxon>Geotalea</taxon>
    </lineage>
</organism>
<accession>B9M5V0</accession>
<dbReference type="Pfam" id="PF09991">
    <property type="entry name" value="DUF2232"/>
    <property type="match status" value="1"/>
</dbReference>
<keyword evidence="1" id="KW-0812">Transmembrane</keyword>
<feature type="transmembrane region" description="Helical" evidence="1">
    <location>
        <begin position="245"/>
        <end position="265"/>
    </location>
</feature>
<dbReference type="KEGG" id="geo:Geob_1573"/>
<keyword evidence="1" id="KW-0472">Membrane</keyword>
<feature type="transmembrane region" description="Helical" evidence="1">
    <location>
        <begin position="105"/>
        <end position="124"/>
    </location>
</feature>
<feature type="transmembrane region" description="Helical" evidence="1">
    <location>
        <begin position="54"/>
        <end position="70"/>
    </location>
</feature>
<dbReference type="eggNOG" id="COG4241">
    <property type="taxonomic scope" value="Bacteria"/>
</dbReference>
<sequence>MKLPVQGTPLDIIKGSVITLALFLTYLTLPVFGMLPGLLAPTAGIYYFLKSGRAAGYAIVVISMAVLAAYDPASAAIYMLQCGIMTMSLAEFLSRNKGGSRSIVYGMAINLAVMLVAAAVYSLATGNNIHLQVIKGINSSISQTAALYGKAGVGADELKTLQQSMEQAGVFITRTYPALITVSLGFIAGINLLLLRRLSTRFSLPVLLGDFKRFKNPDQLVWVLIFAGFAMLVESKTVSLPALNLLIVIASAYFIQGMAVMAHSFERFAVPFFVRLIFYLLLSLQPFLTVVVAALGVFDLWGDFRTPKNKENL</sequence>
<dbReference type="STRING" id="316067.Geob_1573"/>
<feature type="transmembrane region" description="Helical" evidence="1">
    <location>
        <begin position="277"/>
        <end position="298"/>
    </location>
</feature>
<dbReference type="AlphaFoldDB" id="B9M5V0"/>
<dbReference type="RefSeq" id="WP_012646660.1">
    <property type="nucleotide sequence ID" value="NC_011979.1"/>
</dbReference>
<keyword evidence="3" id="KW-1185">Reference proteome</keyword>
<keyword evidence="1" id="KW-1133">Transmembrane helix</keyword>
<feature type="transmembrane region" description="Helical" evidence="1">
    <location>
        <begin position="20"/>
        <end position="47"/>
    </location>
</feature>
<name>B9M5V0_GEODF</name>